<protein>
    <submittedName>
        <fullName evidence="4">AsmA family protein</fullName>
    </submittedName>
</protein>
<sequence>MADRDTPIAAVDTAQADEPPVLPDTGSRADDRTPHNWPRWAKIALRTVIGIVAVLFLAWLTLYITKGRFLKHSFERIASAQTGRTVRVAGDFQFYFNPVNIKFYAEGLSVSNPAWAGEGNFFDAGRIDTDIATLTFLFGDRRVNWLDLVDGEVNLKWDADRRRNTWTFGDPNRKGEPLDLPTIRRASFAGTTIHYDDPKMRLTADVDVRTVKTSGTRFRDAIRFDGKGTARGNAFTMTGALLSPNSTVEGGQNQLALHLRGARTDADITGTLPGPTELEGAKLHMDVRGSNIADIFAVAGIAVPDTRTYHLTSAATKQGEEWRFAGLKGTFGDSDLAGRLTVRTGEPRLKLIADLTTDTLDIVDIGPFIGYDPDRLEAQGGKGAIRTVGGHPRLLPDAELRVEALRNFDADLDYRVRRVRAKNLPVSNVDLALTLDDRLLTLSPLTFDMARGHVSSDIKINARKSPVFTEYDIRLSPTPMGVLLAGWGVEQSGTTGTLKARVKMTGSGDTVHQSLSHANGRIAIIMPKGSFWTRNVQLSELDVGTFVQKMFEKKLKEPVQINCGLIGFTVRDGIAAADPILIDTDKNVMLGHGGFSFRNEALDLAFRADSKKFSLFSGQSPVGIGGYFAAPEIDVVSPELLGRAGSAIGLAVVATPLASVLSFVDIGDAKAAACGPVLRGARAAAQRTSKGERRDDVGAGTTAKSENGKQSGDETKQQRKKFLGIF</sequence>
<dbReference type="InterPro" id="IPR052894">
    <property type="entry name" value="AsmA-related"/>
</dbReference>
<gene>
    <name evidence="4" type="ORF">RPR59_03915</name>
</gene>
<evidence type="ECO:0000313" key="4">
    <source>
        <dbReference type="EMBL" id="WNO54410.1"/>
    </source>
</evidence>
<evidence type="ECO:0000259" key="3">
    <source>
        <dbReference type="Pfam" id="PF05170"/>
    </source>
</evidence>
<reference evidence="4 5" key="1">
    <citation type="submission" date="2023-09" db="EMBL/GenBank/DDBJ databases">
        <authorList>
            <person name="Rey-Velasco X."/>
        </authorList>
    </citation>
    <scope>NUCLEOTIDE SEQUENCE [LARGE SCALE GENOMIC DNA]</scope>
    <source>
        <strain evidence="4 5">W311</strain>
    </source>
</reference>
<dbReference type="PANTHER" id="PTHR30441:SF9">
    <property type="entry name" value="ASMA FAMILY PROTEIN YHJG"/>
    <property type="match status" value="1"/>
</dbReference>
<dbReference type="RefSeq" id="WP_313916865.1">
    <property type="nucleotide sequence ID" value="NZ_CP135076.1"/>
</dbReference>
<feature type="region of interest" description="Disordered" evidence="1">
    <location>
        <begin position="683"/>
        <end position="726"/>
    </location>
</feature>
<dbReference type="Pfam" id="PF05170">
    <property type="entry name" value="AsmA"/>
    <property type="match status" value="1"/>
</dbReference>
<keyword evidence="2" id="KW-1133">Transmembrane helix</keyword>
<feature type="domain" description="AsmA" evidence="3">
    <location>
        <begin position="323"/>
        <end position="532"/>
    </location>
</feature>
<feature type="region of interest" description="Disordered" evidence="1">
    <location>
        <begin position="1"/>
        <end position="33"/>
    </location>
</feature>
<organism evidence="4 5">
    <name type="scientific">Stakelama saccharophila</name>
    <dbReference type="NCBI Taxonomy" id="3075605"/>
    <lineage>
        <taxon>Bacteria</taxon>
        <taxon>Pseudomonadati</taxon>
        <taxon>Pseudomonadota</taxon>
        <taxon>Alphaproteobacteria</taxon>
        <taxon>Sphingomonadales</taxon>
        <taxon>Sphingomonadaceae</taxon>
        <taxon>Stakelama</taxon>
    </lineage>
</organism>
<evidence type="ECO:0000256" key="1">
    <source>
        <dbReference type="SAM" id="MobiDB-lite"/>
    </source>
</evidence>
<name>A0ABZ0BAG9_9SPHN</name>
<feature type="transmembrane region" description="Helical" evidence="2">
    <location>
        <begin position="43"/>
        <end position="64"/>
    </location>
</feature>
<evidence type="ECO:0000313" key="5">
    <source>
        <dbReference type="Proteomes" id="UP001302249"/>
    </source>
</evidence>
<dbReference type="EMBL" id="CP135076">
    <property type="protein sequence ID" value="WNO54410.1"/>
    <property type="molecule type" value="Genomic_DNA"/>
</dbReference>
<keyword evidence="2" id="KW-0472">Membrane</keyword>
<dbReference type="Proteomes" id="UP001302249">
    <property type="component" value="Chromosome"/>
</dbReference>
<keyword evidence="5" id="KW-1185">Reference proteome</keyword>
<dbReference type="PANTHER" id="PTHR30441">
    <property type="entry name" value="DUF748 DOMAIN-CONTAINING PROTEIN"/>
    <property type="match status" value="1"/>
</dbReference>
<evidence type="ECO:0000256" key="2">
    <source>
        <dbReference type="SAM" id="Phobius"/>
    </source>
</evidence>
<accession>A0ABZ0BAG9</accession>
<dbReference type="InterPro" id="IPR007844">
    <property type="entry name" value="AsmA"/>
</dbReference>
<keyword evidence="2" id="KW-0812">Transmembrane</keyword>
<proteinExistence type="predicted"/>